<sequence length="100" mass="10922">NFSPEPRTPSKEKPSLTEMMMQQPFVIGIAGGTASGKTTVCKRIIQSLGAQRVVLISLDEFYRDLTPEECLHVSDVNFDEPAAFDVASMAACLDGLIRCE</sequence>
<dbReference type="Proteomes" id="UP000654075">
    <property type="component" value="Unassembled WGS sequence"/>
</dbReference>
<dbReference type="GO" id="GO:0005524">
    <property type="term" value="F:ATP binding"/>
    <property type="evidence" value="ECO:0007669"/>
    <property type="project" value="InterPro"/>
</dbReference>
<gene>
    <name evidence="2" type="ORF">PGLA1383_LOCUS27818</name>
</gene>
<keyword evidence="3" id="KW-1185">Reference proteome</keyword>
<reference evidence="2" key="1">
    <citation type="submission" date="2021-02" db="EMBL/GenBank/DDBJ databases">
        <authorList>
            <person name="Dougan E. K."/>
            <person name="Rhodes N."/>
            <person name="Thang M."/>
            <person name="Chan C."/>
        </authorList>
    </citation>
    <scope>NUCLEOTIDE SEQUENCE</scope>
</reference>
<accession>A0A813FHH5</accession>
<dbReference type="Gene3D" id="3.40.50.300">
    <property type="entry name" value="P-loop containing nucleotide triphosphate hydrolases"/>
    <property type="match status" value="1"/>
</dbReference>
<feature type="domain" description="Phosphoribulokinase/uridine kinase" evidence="1">
    <location>
        <begin position="26"/>
        <end position="93"/>
    </location>
</feature>
<dbReference type="InterPro" id="IPR006083">
    <property type="entry name" value="PRK/URK"/>
</dbReference>
<feature type="non-terminal residue" evidence="2">
    <location>
        <position position="1"/>
    </location>
</feature>
<evidence type="ECO:0000313" key="2">
    <source>
        <dbReference type="EMBL" id="CAE8609991.1"/>
    </source>
</evidence>
<evidence type="ECO:0000313" key="3">
    <source>
        <dbReference type="Proteomes" id="UP000654075"/>
    </source>
</evidence>
<organism evidence="2 3">
    <name type="scientific">Polarella glacialis</name>
    <name type="common">Dinoflagellate</name>
    <dbReference type="NCBI Taxonomy" id="89957"/>
    <lineage>
        <taxon>Eukaryota</taxon>
        <taxon>Sar</taxon>
        <taxon>Alveolata</taxon>
        <taxon>Dinophyceae</taxon>
        <taxon>Suessiales</taxon>
        <taxon>Suessiaceae</taxon>
        <taxon>Polarella</taxon>
    </lineage>
</organism>
<dbReference type="InterPro" id="IPR027417">
    <property type="entry name" value="P-loop_NTPase"/>
</dbReference>
<protein>
    <recommendedName>
        <fullName evidence="1">Phosphoribulokinase/uridine kinase domain-containing protein</fullName>
    </recommendedName>
</protein>
<feature type="non-terminal residue" evidence="2">
    <location>
        <position position="100"/>
    </location>
</feature>
<dbReference type="PRINTS" id="PR00988">
    <property type="entry name" value="URIDINKINASE"/>
</dbReference>
<name>A0A813FHH5_POLGL</name>
<dbReference type="SUPFAM" id="SSF52540">
    <property type="entry name" value="P-loop containing nucleoside triphosphate hydrolases"/>
    <property type="match status" value="1"/>
</dbReference>
<comment type="caution">
    <text evidence="2">The sequence shown here is derived from an EMBL/GenBank/DDBJ whole genome shotgun (WGS) entry which is preliminary data.</text>
</comment>
<dbReference type="AlphaFoldDB" id="A0A813FHH5"/>
<proteinExistence type="predicted"/>
<dbReference type="OrthoDB" id="106623at2759"/>
<dbReference type="GO" id="GO:0016301">
    <property type="term" value="F:kinase activity"/>
    <property type="evidence" value="ECO:0007669"/>
    <property type="project" value="InterPro"/>
</dbReference>
<dbReference type="Pfam" id="PF00485">
    <property type="entry name" value="PRK"/>
    <property type="match status" value="1"/>
</dbReference>
<evidence type="ECO:0000259" key="1">
    <source>
        <dbReference type="Pfam" id="PF00485"/>
    </source>
</evidence>
<dbReference type="EMBL" id="CAJNNV010024486">
    <property type="protein sequence ID" value="CAE8609991.1"/>
    <property type="molecule type" value="Genomic_DNA"/>
</dbReference>
<dbReference type="PANTHER" id="PTHR10285">
    <property type="entry name" value="URIDINE KINASE"/>
    <property type="match status" value="1"/>
</dbReference>